<proteinExistence type="predicted"/>
<gene>
    <name evidence="5" type="ORF">HCN56_15930</name>
</gene>
<dbReference type="InterPro" id="IPR056823">
    <property type="entry name" value="TEN-like_YD-shell"/>
</dbReference>
<feature type="region of interest" description="Disordered" evidence="2">
    <location>
        <begin position="1898"/>
        <end position="1937"/>
    </location>
</feature>
<evidence type="ECO:0000313" key="5">
    <source>
        <dbReference type="EMBL" id="NJQ07029.1"/>
    </source>
</evidence>
<dbReference type="InterPro" id="IPR022385">
    <property type="entry name" value="Rhs_assc_core"/>
</dbReference>
<sequence>MTAKPRWSRRLTATRRATAGAVATVLLAGLVQAVSAPTAVGDQNRPEVPQAEEPVAGAGDLPVLPRHHGEAPAASVPPPEGDQAPPTGSADVTLAGPGSGPLPTRAGDLPVTLGSATAPATATVEMHDLAERTDGPTRDGALVVIDAHPTEPSASAAPAVGTELFRAGAGAAGDTLRADITLDYSSFARAHGGGYASRLTLSRLPGCAADTPEKASCATPEPLDARNDTAARTLTVTGLDLPAGEPVVLLASSEAESEEGDWAATDLASSSAWETDLNTGDFTWSHPFAAPEVPGGLPPSLGLGYSSGSIDGRTGGSNNQGSWVGDGFHLWPGYIERKYESCAVEEFENSDGHAVHDLCWDHDNAHISFNGIGGELVPDGTDRWKLQSDDGTVVDRLRSTARGNGDNDGEYWRLTDPEGTRYYFGYHRLPGWSTGRDTTDSTWTVPVYGNDRGEPCHDATAKDAWCQQGWRWNLDYVVDSRGNAAAYYYNREENSYSRFLDTDNNTRYTRGGSVDRIEYGLHRDSVYTERPLAKVLFTGADRCLAGGGADCSDIRKDSRHWYDTPWDLNCDKDEECDTGRYSPTFWTTERLAKVTTQILTPDGHRDVDSWQLRHRWGTADVNYQLLLTGVQHTGHTAATPATLPATTFAYEQLPNRLDRTGDGYAPFIKARVSSVADEAGGQIDVGYSAPACTTGSTPTPHTNTTRCFPQYLGGGPDHDAELHWFNKYVVESVTATDRTGGAPDQVTRYQYLGGGAWHYDDDNGLVPEDEKTWSVWRGYGHVRVTTGGQTSASTQEDHYFLRGMHGDRLNPSGGTRNVTVALGDGEGAALTDHRALAGFAYRTVTFDAPGGKVLERTVTRPWSHRTARSVRDWGTLTSDFVDIASRHAWTSLDAGAGERWRATDQFFTYDTVAGRVTTEDIRGDSATADDDQCTRTSYATDTPGGILTAVSREETVAGRCSLTPDRARDVTTDVRYAYDGKAFGAAPTHGDVTATAVLHEHDGTTGTYIESATEYDRYGRVVKLTDITGELRFTGTAAPVRTARDDGLSTTTVHTPATGIPVTVTETTPPAVAGDATTAQRITTTLDPRRPVAVRTTDTNNRTTHAEHDAFGRLTKVWFPDRTLRQLPSTEYVYRLAEGQPAAVGTRTIGNRGVQDTSWVLYDGLLRERQSQTPGPDGGRLIADTFYDERGLTARTFADYYADGPPSATIFQVADESLVESQTRHTHDGLGRETVTRVMAGDGDGGRELSVTRAEHLGDRSVVVPPEGGTTTTTIINALGEISERRHHHGRSPDSAYDATHYAYDAHGRLASVTDAEDNVWRYEYDLIGNETTVHDPVSGTRRSTYDERGLLRSSTDGRGTTLVREYDGLGRATALREDDADGTLLAEWEYDTVSGAVGQQARATRWHEGNAYVSENIAFDSLYRPIRTRVTIPDSEGELAGSYVSSNEYEPSGVLRSVGLPAAGSLPGQNLTFGYEDGTLRPVTARGPRGIAVDTRYSLTGKPQQFELSAAGGKKIWATNTYEWGTQFLATTRVERADQPGVDRHETYRYDQVGNVLSVSDVGGGATDTQCFAYDHLRRLTEAWTEARTECAADGGAATVGGPAPYHHGYAYDPLGNRTTETDHEAGLERTYHYDADQPYAVAAVEDTGPDGTTLRREYGYDAAGNTVTRDRPAEGGTAEQTLTWNAEGRVSEVDNGDGSGPTRYVYDTANTRLIGRTEDTATLYLGHTQVTVETGSDTATATRYLDLGGGHQALVADDGTVSFTLADHHATGHLAIGAEDHTVVRRRTLPFGGARGEAPDDWPGTRAFVGATDDTEDTGLLGVGAREYDAELGRFLSADPVLDIANPQQMHGYSYAYNNPLAFTDPTGLFGKSLGKALKKIGKAIGKAVGKATGKGKAKGIATRGPKRSSGGGKGTVGRSPGSIGKGKSGGVSWIGRGGGGIRGGGASVFRVSHGGRDFVPAPWETETDCNAMCQYEALGERACYRGTGPSRCAEEVGGWWATELYLRGVRPDKWLFTEGDLFTEEMRKSDHMSEVRERLRSDLRTARAGDRDKFDEVYDRDHGNATVGERLGTIARDVVEHLSNRGNQSQHIGSYSVFVHVESIDHEAGTATVVFRVRDKLTSDSLFRNPITGYDSDKPKNEEGTEIDVRWRETINLK</sequence>
<dbReference type="InterPro" id="IPR006530">
    <property type="entry name" value="YD"/>
</dbReference>
<feature type="region of interest" description="Disordered" evidence="2">
    <location>
        <begin position="40"/>
        <end position="113"/>
    </location>
</feature>
<dbReference type="NCBIfam" id="TIGR03696">
    <property type="entry name" value="Rhs_assc_core"/>
    <property type="match status" value="1"/>
</dbReference>
<evidence type="ECO:0000256" key="3">
    <source>
        <dbReference type="SAM" id="SignalP"/>
    </source>
</evidence>
<accession>A0A7X6D2K0</accession>
<name>A0A7X6D2K0_9ACTN</name>
<feature type="domain" description="Teneurin-like YD-shell" evidence="4">
    <location>
        <begin position="1609"/>
        <end position="1862"/>
    </location>
</feature>
<comment type="caution">
    <text evidence="5">The sequence shown here is derived from an EMBL/GenBank/DDBJ whole genome shotgun (WGS) entry which is preliminary data.</text>
</comment>
<evidence type="ECO:0000256" key="1">
    <source>
        <dbReference type="ARBA" id="ARBA00022737"/>
    </source>
</evidence>
<dbReference type="InterPro" id="IPR031325">
    <property type="entry name" value="RHS_repeat"/>
</dbReference>
<feature type="chain" id="PRO_5031574476" evidence="3">
    <location>
        <begin position="34"/>
        <end position="2161"/>
    </location>
</feature>
<reference evidence="5 6" key="1">
    <citation type="submission" date="2020-03" db="EMBL/GenBank/DDBJ databases">
        <title>Draft genome of Streptomyces sp. ventii, isolated from the Axial Seamount in the Pacific Ocean, and resequencing of the two type strains Streptomyces lonarensis strain NCL 716 and Streptomyces bohaiensis strain 11A07.</title>
        <authorList>
            <person name="Loughran R.M."/>
            <person name="Pfannmuller K.M."/>
            <person name="Wasson B.J."/>
            <person name="Deadmond M.C."/>
            <person name="Paddock B.E."/>
            <person name="Koyack M.J."/>
            <person name="Gallegos D.A."/>
            <person name="Mitchell E.A."/>
            <person name="Ushijima B."/>
            <person name="Saw J.H."/>
            <person name="Mcphail K.L."/>
            <person name="Videau P."/>
        </authorList>
    </citation>
    <scope>NUCLEOTIDE SEQUENCE [LARGE SCALE GENOMIC DNA]</scope>
    <source>
        <strain evidence="5 6">NCL716</strain>
    </source>
</reference>
<evidence type="ECO:0000313" key="6">
    <source>
        <dbReference type="Proteomes" id="UP000578686"/>
    </source>
</evidence>
<evidence type="ECO:0000259" key="4">
    <source>
        <dbReference type="Pfam" id="PF25023"/>
    </source>
</evidence>
<keyword evidence="3" id="KW-0732">Signal</keyword>
<keyword evidence="6" id="KW-1185">Reference proteome</keyword>
<dbReference type="InterPro" id="IPR050708">
    <property type="entry name" value="T6SS_VgrG/RHS"/>
</dbReference>
<organism evidence="5 6">
    <name type="scientific">Streptomyces lonarensis</name>
    <dbReference type="NCBI Taxonomy" id="700599"/>
    <lineage>
        <taxon>Bacteria</taxon>
        <taxon>Bacillati</taxon>
        <taxon>Actinomycetota</taxon>
        <taxon>Actinomycetes</taxon>
        <taxon>Kitasatosporales</taxon>
        <taxon>Streptomycetaceae</taxon>
        <taxon>Streptomyces</taxon>
    </lineage>
</organism>
<protein>
    <submittedName>
        <fullName evidence="5">Sugar-binding protein</fullName>
    </submittedName>
</protein>
<dbReference type="EMBL" id="JAAVJD010000125">
    <property type="protein sequence ID" value="NJQ07029.1"/>
    <property type="molecule type" value="Genomic_DNA"/>
</dbReference>
<dbReference type="Gene3D" id="2.180.10.10">
    <property type="entry name" value="RHS repeat-associated core"/>
    <property type="match status" value="1"/>
</dbReference>
<dbReference type="Pfam" id="PF25023">
    <property type="entry name" value="TEN_YD-shell"/>
    <property type="match status" value="1"/>
</dbReference>
<keyword evidence="1" id="KW-0677">Repeat</keyword>
<dbReference type="Proteomes" id="UP000578686">
    <property type="component" value="Unassembled WGS sequence"/>
</dbReference>
<evidence type="ECO:0000256" key="2">
    <source>
        <dbReference type="SAM" id="MobiDB-lite"/>
    </source>
</evidence>
<feature type="signal peptide" evidence="3">
    <location>
        <begin position="1"/>
        <end position="33"/>
    </location>
</feature>
<dbReference type="NCBIfam" id="TIGR01643">
    <property type="entry name" value="YD_repeat_2x"/>
    <property type="match status" value="1"/>
</dbReference>
<dbReference type="PANTHER" id="PTHR32305">
    <property type="match status" value="1"/>
</dbReference>
<dbReference type="PANTHER" id="PTHR32305:SF17">
    <property type="entry name" value="TRNA NUCLEASE WAPA"/>
    <property type="match status" value="1"/>
</dbReference>
<dbReference type="RefSeq" id="WP_167971690.1">
    <property type="nucleotide sequence ID" value="NZ_JAAVJD010000125.1"/>
</dbReference>
<dbReference type="Pfam" id="PF05593">
    <property type="entry name" value="RHS_repeat"/>
    <property type="match status" value="1"/>
</dbReference>